<dbReference type="GO" id="GO:0046872">
    <property type="term" value="F:metal ion binding"/>
    <property type="evidence" value="ECO:0007669"/>
    <property type="project" value="InterPro"/>
</dbReference>
<accession>A0A9X2RMU2</accession>
<dbReference type="GO" id="GO:0031419">
    <property type="term" value="F:cobalamin binding"/>
    <property type="evidence" value="ECO:0007669"/>
    <property type="project" value="InterPro"/>
</dbReference>
<reference evidence="2" key="1">
    <citation type="submission" date="2022-06" db="EMBL/GenBank/DDBJ databases">
        <title>WGS of actinobacteria.</title>
        <authorList>
            <person name="Thawai C."/>
        </authorList>
    </citation>
    <scope>NUCLEOTIDE SEQUENCE</scope>
    <source>
        <strain evidence="2">AA8</strain>
    </source>
</reference>
<dbReference type="Gene3D" id="3.40.50.280">
    <property type="entry name" value="Cobalamin-binding domain"/>
    <property type="match status" value="1"/>
</dbReference>
<sequence length="169" mass="17312">MTAGSALDIVVSGTESDSHTWNLVYLQLLLEDWGHRVENAGPCIGGADLVSRYAYRAPDLLVLSSVNGHGESDGLRAVGALRAAPELAGTPIVIGGKLGTRGVTAGDVHGGAGEVTRRLLSAGFSAVFLDPVDLGAFRDFVDSVAHDRDRGGRGVPAASRGVLATSPAP</sequence>
<dbReference type="Proteomes" id="UP001142374">
    <property type="component" value="Unassembled WGS sequence"/>
</dbReference>
<comment type="caution">
    <text evidence="2">The sequence shown here is derived from an EMBL/GenBank/DDBJ whole genome shotgun (WGS) entry which is preliminary data.</text>
</comment>
<feature type="region of interest" description="Disordered" evidence="1">
    <location>
        <begin position="146"/>
        <end position="169"/>
    </location>
</feature>
<evidence type="ECO:0000256" key="1">
    <source>
        <dbReference type="SAM" id="MobiDB-lite"/>
    </source>
</evidence>
<keyword evidence="3" id="KW-1185">Reference proteome</keyword>
<dbReference type="AlphaFoldDB" id="A0A9X2RMU2"/>
<name>A0A9X2RMU2_9ACTN</name>
<evidence type="ECO:0000313" key="3">
    <source>
        <dbReference type="Proteomes" id="UP001142374"/>
    </source>
</evidence>
<dbReference type="InterPro" id="IPR036724">
    <property type="entry name" value="Cobalamin-bd_sf"/>
</dbReference>
<evidence type="ECO:0000313" key="2">
    <source>
        <dbReference type="EMBL" id="MCQ8771164.1"/>
    </source>
</evidence>
<dbReference type="EMBL" id="JANIID010000012">
    <property type="protein sequence ID" value="MCQ8771164.1"/>
    <property type="molecule type" value="Genomic_DNA"/>
</dbReference>
<proteinExistence type="predicted"/>
<dbReference type="SUPFAM" id="SSF52242">
    <property type="entry name" value="Cobalamin (vitamin B12)-binding domain"/>
    <property type="match status" value="1"/>
</dbReference>
<protein>
    <submittedName>
        <fullName evidence="2">Methylaspartate mutase</fullName>
    </submittedName>
</protein>
<organism evidence="2 3">
    <name type="scientific">Streptomyces telluris</name>
    <dbReference type="NCBI Taxonomy" id="2720021"/>
    <lineage>
        <taxon>Bacteria</taxon>
        <taxon>Bacillati</taxon>
        <taxon>Actinomycetota</taxon>
        <taxon>Actinomycetes</taxon>
        <taxon>Kitasatosporales</taxon>
        <taxon>Streptomycetaceae</taxon>
        <taxon>Streptomyces</taxon>
    </lineage>
</organism>
<dbReference type="RefSeq" id="WP_206329929.1">
    <property type="nucleotide sequence ID" value="NZ_JAATER010000432.1"/>
</dbReference>
<gene>
    <name evidence="2" type="ORF">NQU55_15515</name>
</gene>